<evidence type="ECO:0000313" key="3">
    <source>
        <dbReference type="EMBL" id="PHH73726.1"/>
    </source>
</evidence>
<proteinExistence type="predicted"/>
<keyword evidence="2" id="KW-0472">Membrane</keyword>
<evidence type="ECO:0000256" key="1">
    <source>
        <dbReference type="SAM" id="MobiDB-lite"/>
    </source>
</evidence>
<dbReference type="AlphaFoldDB" id="A0A2C5Z161"/>
<reference evidence="3 4" key="1">
    <citation type="submission" date="2017-06" db="EMBL/GenBank/DDBJ databases">
        <title>Ant-infecting Ophiocordyceps genomes reveal a high diversity of potential behavioral manipulation genes and a possible major role for enterotoxins.</title>
        <authorList>
            <person name="De Bekker C."/>
            <person name="Evans H.C."/>
            <person name="Brachmann A."/>
            <person name="Hughes D.P."/>
        </authorList>
    </citation>
    <scope>NUCLEOTIDE SEQUENCE [LARGE SCALE GENOMIC DNA]</scope>
    <source>
        <strain evidence="3 4">1348a</strain>
    </source>
</reference>
<accession>A0A2C5Z161</accession>
<sequence length="282" mass="30476">MVLCLHNPVCGRGRQPCFHLAGMAWDVMGWEDGYGAWERNQSQRQWAERESLISSRLPAVAAAHCLLSPVSLSQPAAGWGGQPCRFLYSVHGEGDKRWAQCKEALDSKETSRVQAPTPLLLQARPPDKPVPAGQAGWHSFLLGPCTYSGSRTASNVSSVPGNPYSVQAHARAGKVLPRRVAYTSPRAVAGQHPTATRAGIPPGQFQSSPVGRSPSRCRAHDPPKFPAQSLSLTLVLIILVLVLVLVCPSPRLASPSRLHFSPTRSPPSFFLTIAYQFLPPIA</sequence>
<evidence type="ECO:0000256" key="2">
    <source>
        <dbReference type="SAM" id="Phobius"/>
    </source>
</evidence>
<feature type="region of interest" description="Disordered" evidence="1">
    <location>
        <begin position="186"/>
        <end position="221"/>
    </location>
</feature>
<gene>
    <name evidence="3" type="ORF">CDD82_5305</name>
</gene>
<keyword evidence="4" id="KW-1185">Reference proteome</keyword>
<keyword evidence="2" id="KW-1133">Transmembrane helix</keyword>
<feature type="transmembrane region" description="Helical" evidence="2">
    <location>
        <begin position="225"/>
        <end position="247"/>
    </location>
</feature>
<protein>
    <submittedName>
        <fullName evidence="3">Uncharacterized protein</fullName>
    </submittedName>
</protein>
<dbReference type="EMBL" id="NJEU01000482">
    <property type="protein sequence ID" value="PHH73726.1"/>
    <property type="molecule type" value="Genomic_DNA"/>
</dbReference>
<keyword evidence="2" id="KW-0812">Transmembrane</keyword>
<comment type="caution">
    <text evidence="3">The sequence shown here is derived from an EMBL/GenBank/DDBJ whole genome shotgun (WGS) entry which is preliminary data.</text>
</comment>
<name>A0A2C5Z161_9HYPO</name>
<dbReference type="Proteomes" id="UP000224854">
    <property type="component" value="Unassembled WGS sequence"/>
</dbReference>
<organism evidence="3 4">
    <name type="scientific">Ophiocordyceps australis</name>
    <dbReference type="NCBI Taxonomy" id="1399860"/>
    <lineage>
        <taxon>Eukaryota</taxon>
        <taxon>Fungi</taxon>
        <taxon>Dikarya</taxon>
        <taxon>Ascomycota</taxon>
        <taxon>Pezizomycotina</taxon>
        <taxon>Sordariomycetes</taxon>
        <taxon>Hypocreomycetidae</taxon>
        <taxon>Hypocreales</taxon>
        <taxon>Ophiocordycipitaceae</taxon>
        <taxon>Ophiocordyceps</taxon>
    </lineage>
</organism>
<evidence type="ECO:0000313" key="4">
    <source>
        <dbReference type="Proteomes" id="UP000224854"/>
    </source>
</evidence>